<dbReference type="Proteomes" id="UP000314294">
    <property type="component" value="Unassembled WGS sequence"/>
</dbReference>
<dbReference type="AlphaFoldDB" id="A0A4Z2HR96"/>
<reference evidence="2 3" key="1">
    <citation type="submission" date="2019-03" db="EMBL/GenBank/DDBJ databases">
        <title>First draft genome of Liparis tanakae, snailfish: a comprehensive survey of snailfish specific genes.</title>
        <authorList>
            <person name="Kim W."/>
            <person name="Song I."/>
            <person name="Jeong J.-H."/>
            <person name="Kim D."/>
            <person name="Kim S."/>
            <person name="Ryu S."/>
            <person name="Song J.Y."/>
            <person name="Lee S.K."/>
        </authorList>
    </citation>
    <scope>NUCLEOTIDE SEQUENCE [LARGE SCALE GENOMIC DNA]</scope>
    <source>
        <tissue evidence="2">Muscle</tissue>
    </source>
</reference>
<sequence length="68" mass="7506">MDFRQRRLETSTEELNRAGDALRHASPSGGTLTLWLFQVLTGEDTGRWRSATLHPLSGFSDFSPGDGV</sequence>
<evidence type="ECO:0000313" key="2">
    <source>
        <dbReference type="EMBL" id="TNN68237.1"/>
    </source>
</evidence>
<feature type="region of interest" description="Disordered" evidence="1">
    <location>
        <begin position="1"/>
        <end position="28"/>
    </location>
</feature>
<gene>
    <name evidence="2" type="ORF">EYF80_021559</name>
</gene>
<organism evidence="2 3">
    <name type="scientific">Liparis tanakae</name>
    <name type="common">Tanaka's snailfish</name>
    <dbReference type="NCBI Taxonomy" id="230148"/>
    <lineage>
        <taxon>Eukaryota</taxon>
        <taxon>Metazoa</taxon>
        <taxon>Chordata</taxon>
        <taxon>Craniata</taxon>
        <taxon>Vertebrata</taxon>
        <taxon>Euteleostomi</taxon>
        <taxon>Actinopterygii</taxon>
        <taxon>Neopterygii</taxon>
        <taxon>Teleostei</taxon>
        <taxon>Neoteleostei</taxon>
        <taxon>Acanthomorphata</taxon>
        <taxon>Eupercaria</taxon>
        <taxon>Perciformes</taxon>
        <taxon>Cottioidei</taxon>
        <taxon>Cottales</taxon>
        <taxon>Liparidae</taxon>
        <taxon>Liparis</taxon>
    </lineage>
</organism>
<proteinExistence type="predicted"/>
<feature type="compositionally biased region" description="Basic and acidic residues" evidence="1">
    <location>
        <begin position="1"/>
        <end position="23"/>
    </location>
</feature>
<name>A0A4Z2HR96_9TELE</name>
<keyword evidence="3" id="KW-1185">Reference proteome</keyword>
<comment type="caution">
    <text evidence="2">The sequence shown here is derived from an EMBL/GenBank/DDBJ whole genome shotgun (WGS) entry which is preliminary data.</text>
</comment>
<accession>A0A4Z2HR96</accession>
<evidence type="ECO:0000256" key="1">
    <source>
        <dbReference type="SAM" id="MobiDB-lite"/>
    </source>
</evidence>
<dbReference type="EMBL" id="SRLO01000193">
    <property type="protein sequence ID" value="TNN68237.1"/>
    <property type="molecule type" value="Genomic_DNA"/>
</dbReference>
<evidence type="ECO:0000313" key="3">
    <source>
        <dbReference type="Proteomes" id="UP000314294"/>
    </source>
</evidence>
<protein>
    <submittedName>
        <fullName evidence="2">Uncharacterized protein</fullName>
    </submittedName>
</protein>